<dbReference type="KEGG" id="vpy:HZI73_06715"/>
<proteinExistence type="predicted"/>
<evidence type="ECO:0000313" key="1">
    <source>
        <dbReference type="EMBL" id="QUI22012.1"/>
    </source>
</evidence>
<accession>A0A8J8MIE6</accession>
<gene>
    <name evidence="1" type="ORF">HZI73_06715</name>
</gene>
<dbReference type="EMBL" id="CP058649">
    <property type="protein sequence ID" value="QUI22012.1"/>
    <property type="molecule type" value="Genomic_DNA"/>
</dbReference>
<dbReference type="Proteomes" id="UP000683246">
    <property type="component" value="Chromosome"/>
</dbReference>
<evidence type="ECO:0000313" key="2">
    <source>
        <dbReference type="Proteomes" id="UP000683246"/>
    </source>
</evidence>
<organism evidence="1 2">
    <name type="scientific">Vallitalea pronyensis</name>
    <dbReference type="NCBI Taxonomy" id="1348613"/>
    <lineage>
        <taxon>Bacteria</taxon>
        <taxon>Bacillati</taxon>
        <taxon>Bacillota</taxon>
        <taxon>Clostridia</taxon>
        <taxon>Lachnospirales</taxon>
        <taxon>Vallitaleaceae</taxon>
        <taxon>Vallitalea</taxon>
    </lineage>
</organism>
<protein>
    <submittedName>
        <fullName evidence="1">Uncharacterized protein</fullName>
    </submittedName>
</protein>
<keyword evidence="2" id="KW-1185">Reference proteome</keyword>
<sequence>MKHNGIAFMTHEHVLIKVKQQPLQVFEIKDYYPDQLPWGFKDIFDEPEVLFHVMKAIMKRIPRSLGRLLTTRNRLLLFIIDSLHSNLRKRLIEESLYQANFGIVIHIDVGPIAVAAAEKRGYETQYIVVAVIGQVIELSFCFGGITVIKQVINDTLSSEFDAFMSTCKKLQDKDIIDLVDTTGMPQQDMDTIRRMWNEKRGIQVIIASNNNSFDYGADREIRYDHKVSFSQMMDLVQDI</sequence>
<dbReference type="AlphaFoldDB" id="A0A8J8MIE6"/>
<name>A0A8J8MIE6_9FIRM</name>
<dbReference type="RefSeq" id="WP_212697487.1">
    <property type="nucleotide sequence ID" value="NZ_CP058649.1"/>
</dbReference>
<reference evidence="1" key="1">
    <citation type="submission" date="2020-07" db="EMBL/GenBank/DDBJ databases">
        <title>Vallitalea pronyensis genome.</title>
        <authorList>
            <person name="Postec A."/>
        </authorList>
    </citation>
    <scope>NUCLEOTIDE SEQUENCE</scope>
    <source>
        <strain evidence="1">FatNI3</strain>
    </source>
</reference>